<sequence>MEINNSHADDAEQQQKQPLLLPQKLTDPSVEMSSLHMALNQTFQCAADLANLLPTGTVMAFRLLSPVFANGGDCDSAYRAMTATLVALCGLSCFLVSFTDSFHDKDGKVHYGFATLKGLWVIDGYISGPNPPVPDAEKYRLRMMDFVHALMSLLVFGAVALFDHNTVACLYPVPSPGAGEVLAVLPVGIGVVCSSFFLAFPTTRHGIGFPLSPK</sequence>
<dbReference type="EMBL" id="JAUJYN010000003">
    <property type="protein sequence ID" value="KAK1276104.1"/>
    <property type="molecule type" value="Genomic_DNA"/>
</dbReference>
<keyword evidence="5 7" id="KW-0472">Membrane</keyword>
<evidence type="ECO:0000256" key="5">
    <source>
        <dbReference type="ARBA" id="ARBA00023136"/>
    </source>
</evidence>
<dbReference type="PANTHER" id="PTHR31621:SF0">
    <property type="entry name" value="PROTEIN DMP6"/>
    <property type="match status" value="1"/>
</dbReference>
<dbReference type="GO" id="GO:0010256">
    <property type="term" value="P:endomembrane system organization"/>
    <property type="evidence" value="ECO:0007669"/>
    <property type="project" value="TreeGrafter"/>
</dbReference>
<organism evidence="8 9">
    <name type="scientific">Acorus gramineus</name>
    <name type="common">Dwarf sweet flag</name>
    <dbReference type="NCBI Taxonomy" id="55184"/>
    <lineage>
        <taxon>Eukaryota</taxon>
        <taxon>Viridiplantae</taxon>
        <taxon>Streptophyta</taxon>
        <taxon>Embryophyta</taxon>
        <taxon>Tracheophyta</taxon>
        <taxon>Spermatophyta</taxon>
        <taxon>Magnoliopsida</taxon>
        <taxon>Liliopsida</taxon>
        <taxon>Acoraceae</taxon>
        <taxon>Acorus</taxon>
    </lineage>
</organism>
<comment type="caution">
    <text evidence="8">The sequence shown here is derived from an EMBL/GenBank/DDBJ whole genome shotgun (WGS) entry which is preliminary data.</text>
</comment>
<protein>
    <submittedName>
        <fullName evidence="8">Uncharacterized protein</fullName>
    </submittedName>
</protein>
<comment type="subcellular location">
    <subcellularLocation>
        <location evidence="1">Membrane</location>
        <topology evidence="1">Multi-pass membrane protein</topology>
    </subcellularLocation>
</comment>
<name>A0AAV9BHE0_ACOGR</name>
<keyword evidence="3 7" id="KW-0812">Transmembrane</keyword>
<evidence type="ECO:0000256" key="2">
    <source>
        <dbReference type="ARBA" id="ARBA00008707"/>
    </source>
</evidence>
<evidence type="ECO:0000256" key="6">
    <source>
        <dbReference type="SAM" id="MobiDB-lite"/>
    </source>
</evidence>
<dbReference type="Pfam" id="PF05078">
    <property type="entry name" value="DUF679"/>
    <property type="match status" value="1"/>
</dbReference>
<evidence type="ECO:0000313" key="9">
    <source>
        <dbReference type="Proteomes" id="UP001179952"/>
    </source>
</evidence>
<reference evidence="8" key="2">
    <citation type="submission" date="2023-06" db="EMBL/GenBank/DDBJ databases">
        <authorList>
            <person name="Ma L."/>
            <person name="Liu K.-W."/>
            <person name="Li Z."/>
            <person name="Hsiao Y.-Y."/>
            <person name="Qi Y."/>
            <person name="Fu T."/>
            <person name="Tang G."/>
            <person name="Zhang D."/>
            <person name="Sun W.-H."/>
            <person name="Liu D.-K."/>
            <person name="Li Y."/>
            <person name="Chen G.-Z."/>
            <person name="Liu X.-D."/>
            <person name="Liao X.-Y."/>
            <person name="Jiang Y.-T."/>
            <person name="Yu X."/>
            <person name="Hao Y."/>
            <person name="Huang J."/>
            <person name="Zhao X.-W."/>
            <person name="Ke S."/>
            <person name="Chen Y.-Y."/>
            <person name="Wu W.-L."/>
            <person name="Hsu J.-L."/>
            <person name="Lin Y.-F."/>
            <person name="Huang M.-D."/>
            <person name="Li C.-Y."/>
            <person name="Huang L."/>
            <person name="Wang Z.-W."/>
            <person name="Zhao X."/>
            <person name="Zhong W.-Y."/>
            <person name="Peng D.-H."/>
            <person name="Ahmad S."/>
            <person name="Lan S."/>
            <person name="Zhang J.-S."/>
            <person name="Tsai W.-C."/>
            <person name="Van De Peer Y."/>
            <person name="Liu Z.-J."/>
        </authorList>
    </citation>
    <scope>NUCLEOTIDE SEQUENCE</scope>
    <source>
        <strain evidence="8">SCP</strain>
        <tissue evidence="8">Leaves</tissue>
    </source>
</reference>
<evidence type="ECO:0000256" key="3">
    <source>
        <dbReference type="ARBA" id="ARBA00022692"/>
    </source>
</evidence>
<dbReference type="InterPro" id="IPR007770">
    <property type="entry name" value="DMP"/>
</dbReference>
<evidence type="ECO:0000256" key="4">
    <source>
        <dbReference type="ARBA" id="ARBA00022989"/>
    </source>
</evidence>
<evidence type="ECO:0000256" key="1">
    <source>
        <dbReference type="ARBA" id="ARBA00004141"/>
    </source>
</evidence>
<dbReference type="Proteomes" id="UP001179952">
    <property type="component" value="Unassembled WGS sequence"/>
</dbReference>
<keyword evidence="4 7" id="KW-1133">Transmembrane helix</keyword>
<reference evidence="8" key="1">
    <citation type="journal article" date="2023" name="Nat. Commun.">
        <title>Diploid and tetraploid genomes of Acorus and the evolution of monocots.</title>
        <authorList>
            <person name="Ma L."/>
            <person name="Liu K.W."/>
            <person name="Li Z."/>
            <person name="Hsiao Y.Y."/>
            <person name="Qi Y."/>
            <person name="Fu T."/>
            <person name="Tang G.D."/>
            <person name="Zhang D."/>
            <person name="Sun W.H."/>
            <person name="Liu D.K."/>
            <person name="Li Y."/>
            <person name="Chen G.Z."/>
            <person name="Liu X.D."/>
            <person name="Liao X.Y."/>
            <person name="Jiang Y.T."/>
            <person name="Yu X."/>
            <person name="Hao Y."/>
            <person name="Huang J."/>
            <person name="Zhao X.W."/>
            <person name="Ke S."/>
            <person name="Chen Y.Y."/>
            <person name="Wu W.L."/>
            <person name="Hsu J.L."/>
            <person name="Lin Y.F."/>
            <person name="Huang M.D."/>
            <person name="Li C.Y."/>
            <person name="Huang L."/>
            <person name="Wang Z.W."/>
            <person name="Zhao X."/>
            <person name="Zhong W.Y."/>
            <person name="Peng D.H."/>
            <person name="Ahmad S."/>
            <person name="Lan S."/>
            <person name="Zhang J.S."/>
            <person name="Tsai W.C."/>
            <person name="Van de Peer Y."/>
            <person name="Liu Z.J."/>
        </authorList>
    </citation>
    <scope>NUCLEOTIDE SEQUENCE</scope>
    <source>
        <strain evidence="8">SCP</strain>
    </source>
</reference>
<dbReference type="PANTHER" id="PTHR31621">
    <property type="entry name" value="PROTEIN DMP3"/>
    <property type="match status" value="1"/>
</dbReference>
<feature type="transmembrane region" description="Helical" evidence="7">
    <location>
        <begin position="146"/>
        <end position="162"/>
    </location>
</feature>
<evidence type="ECO:0000256" key="7">
    <source>
        <dbReference type="SAM" id="Phobius"/>
    </source>
</evidence>
<feature type="transmembrane region" description="Helical" evidence="7">
    <location>
        <begin position="77"/>
        <end position="98"/>
    </location>
</feature>
<gene>
    <name evidence="8" type="ORF">QJS04_geneDACA022459</name>
</gene>
<accession>A0AAV9BHE0</accession>
<dbReference type="GO" id="GO:0005737">
    <property type="term" value="C:cytoplasm"/>
    <property type="evidence" value="ECO:0007669"/>
    <property type="project" value="UniProtKB-ARBA"/>
</dbReference>
<feature type="transmembrane region" description="Helical" evidence="7">
    <location>
        <begin position="182"/>
        <end position="200"/>
    </location>
</feature>
<proteinExistence type="inferred from homology"/>
<keyword evidence="9" id="KW-1185">Reference proteome</keyword>
<dbReference type="GO" id="GO:0016020">
    <property type="term" value="C:membrane"/>
    <property type="evidence" value="ECO:0007669"/>
    <property type="project" value="UniProtKB-SubCell"/>
</dbReference>
<dbReference type="AlphaFoldDB" id="A0AAV9BHE0"/>
<feature type="region of interest" description="Disordered" evidence="6">
    <location>
        <begin position="1"/>
        <end position="21"/>
    </location>
</feature>
<evidence type="ECO:0000313" key="8">
    <source>
        <dbReference type="EMBL" id="KAK1276104.1"/>
    </source>
</evidence>
<comment type="similarity">
    <text evidence="2">Belongs to the plant DMP1 protein family.</text>
</comment>